<dbReference type="AlphaFoldDB" id="A0A7W7QU92"/>
<dbReference type="InterPro" id="IPR016181">
    <property type="entry name" value="Acyl_CoA_acyltransferase"/>
</dbReference>
<keyword evidence="6" id="KW-1185">Reference proteome</keyword>
<organism evidence="5 6">
    <name type="scientific">Streptosporangium saharense</name>
    <dbReference type="NCBI Taxonomy" id="1706840"/>
    <lineage>
        <taxon>Bacteria</taxon>
        <taxon>Bacillati</taxon>
        <taxon>Actinomycetota</taxon>
        <taxon>Actinomycetes</taxon>
        <taxon>Streptosporangiales</taxon>
        <taxon>Streptosporangiaceae</taxon>
        <taxon>Streptosporangium</taxon>
    </lineage>
</organism>
<dbReference type="InterPro" id="IPR056935">
    <property type="entry name" value="Rv0428c-like_C"/>
</dbReference>
<gene>
    <name evidence="5" type="ORF">FHS44_007006</name>
</gene>
<protein>
    <submittedName>
        <fullName evidence="5">GNAT superfamily N-acetyltransferase</fullName>
    </submittedName>
</protein>
<dbReference type="PANTHER" id="PTHR43420">
    <property type="entry name" value="ACETYLTRANSFERASE"/>
    <property type="match status" value="1"/>
</dbReference>
<keyword evidence="1 5" id="KW-0808">Transferase</keyword>
<evidence type="ECO:0000256" key="3">
    <source>
        <dbReference type="SAM" id="MobiDB-lite"/>
    </source>
</evidence>
<dbReference type="InterPro" id="IPR000182">
    <property type="entry name" value="GNAT_dom"/>
</dbReference>
<dbReference type="PROSITE" id="PS51186">
    <property type="entry name" value="GNAT"/>
    <property type="match status" value="1"/>
</dbReference>
<sequence>MTGTGGDTTVRGIERRAAAAWPAAFAEERDGWLLRHTPGVGRQRSNSALPPPPSTGTPGIGLVERFYGERGLPVRVQVSPAEEHGELDAALAEAGYRRTGMTAVLTAPTEKVVAATASVPPLPVRLADAPDRWLGVFTELDGHDDSAAVGREVLSRVPSPAAFLSVAVEDRPAGMGLVVADGEWAGVFCMATAPERRRTGVAAAVLAAGARWARGRGAERLYLQVERDNEAALGLYTRAGFSPSHGYHYRVRP</sequence>
<dbReference type="SUPFAM" id="SSF55729">
    <property type="entry name" value="Acyl-CoA N-acyltransferases (Nat)"/>
    <property type="match status" value="1"/>
</dbReference>
<comment type="caution">
    <text evidence="5">The sequence shown here is derived from an EMBL/GenBank/DDBJ whole genome shotgun (WGS) entry which is preliminary data.</text>
</comment>
<dbReference type="InterPro" id="IPR050680">
    <property type="entry name" value="YpeA/RimI_acetyltransf"/>
</dbReference>
<dbReference type="Pfam" id="PF24553">
    <property type="entry name" value="Rv0428c_C"/>
    <property type="match status" value="1"/>
</dbReference>
<evidence type="ECO:0000256" key="2">
    <source>
        <dbReference type="ARBA" id="ARBA00023315"/>
    </source>
</evidence>
<dbReference type="Gene3D" id="3.40.630.30">
    <property type="match status" value="1"/>
</dbReference>
<accession>A0A7W7QU92</accession>
<feature type="region of interest" description="Disordered" evidence="3">
    <location>
        <begin position="37"/>
        <end position="59"/>
    </location>
</feature>
<evidence type="ECO:0000256" key="1">
    <source>
        <dbReference type="ARBA" id="ARBA00022679"/>
    </source>
</evidence>
<feature type="domain" description="N-acetyltransferase" evidence="4">
    <location>
        <begin position="122"/>
        <end position="253"/>
    </location>
</feature>
<evidence type="ECO:0000313" key="5">
    <source>
        <dbReference type="EMBL" id="MBB4919862.1"/>
    </source>
</evidence>
<dbReference type="EMBL" id="JACHJP010000011">
    <property type="protein sequence ID" value="MBB4919862.1"/>
    <property type="molecule type" value="Genomic_DNA"/>
</dbReference>
<evidence type="ECO:0000313" key="6">
    <source>
        <dbReference type="Proteomes" id="UP000552644"/>
    </source>
</evidence>
<dbReference type="RefSeq" id="WP_184722858.1">
    <property type="nucleotide sequence ID" value="NZ_JACHJP010000011.1"/>
</dbReference>
<proteinExistence type="predicted"/>
<dbReference type="GO" id="GO:0016747">
    <property type="term" value="F:acyltransferase activity, transferring groups other than amino-acyl groups"/>
    <property type="evidence" value="ECO:0007669"/>
    <property type="project" value="InterPro"/>
</dbReference>
<reference evidence="5 6" key="1">
    <citation type="submission" date="2020-08" db="EMBL/GenBank/DDBJ databases">
        <title>Genomic Encyclopedia of Type Strains, Phase III (KMG-III): the genomes of soil and plant-associated and newly described type strains.</title>
        <authorList>
            <person name="Whitman W."/>
        </authorList>
    </citation>
    <scope>NUCLEOTIDE SEQUENCE [LARGE SCALE GENOMIC DNA]</scope>
    <source>
        <strain evidence="5 6">CECT 8840</strain>
    </source>
</reference>
<keyword evidence="2" id="KW-0012">Acyltransferase</keyword>
<evidence type="ECO:0000259" key="4">
    <source>
        <dbReference type="PROSITE" id="PS51186"/>
    </source>
</evidence>
<name>A0A7W7QU92_9ACTN</name>
<dbReference type="Proteomes" id="UP000552644">
    <property type="component" value="Unassembled WGS sequence"/>
</dbReference>